<name>A0A195BN98_9HYME</name>
<keyword evidence="3" id="KW-1185">Reference proteome</keyword>
<feature type="compositionally biased region" description="Basic and acidic residues" evidence="1">
    <location>
        <begin position="105"/>
        <end position="114"/>
    </location>
</feature>
<accession>A0A195BN98</accession>
<feature type="region of interest" description="Disordered" evidence="1">
    <location>
        <begin position="157"/>
        <end position="196"/>
    </location>
</feature>
<protein>
    <submittedName>
        <fullName evidence="2">Uncharacterized protein</fullName>
    </submittedName>
</protein>
<dbReference type="Proteomes" id="UP000078540">
    <property type="component" value="Unassembled WGS sequence"/>
</dbReference>
<evidence type="ECO:0000256" key="1">
    <source>
        <dbReference type="SAM" id="MobiDB-lite"/>
    </source>
</evidence>
<dbReference type="EMBL" id="KQ976438">
    <property type="protein sequence ID" value="KYM86837.1"/>
    <property type="molecule type" value="Genomic_DNA"/>
</dbReference>
<evidence type="ECO:0000313" key="3">
    <source>
        <dbReference type="Proteomes" id="UP000078540"/>
    </source>
</evidence>
<feature type="compositionally biased region" description="Basic and acidic residues" evidence="1">
    <location>
        <begin position="175"/>
        <end position="196"/>
    </location>
</feature>
<feature type="compositionally biased region" description="Basic residues" evidence="1">
    <location>
        <begin position="157"/>
        <end position="166"/>
    </location>
</feature>
<reference evidence="2 3" key="1">
    <citation type="submission" date="2015-09" db="EMBL/GenBank/DDBJ databases">
        <title>Atta colombica WGS genome.</title>
        <authorList>
            <person name="Nygaard S."/>
            <person name="Hu H."/>
            <person name="Boomsma J."/>
            <person name="Zhang G."/>
        </authorList>
    </citation>
    <scope>NUCLEOTIDE SEQUENCE [LARGE SCALE GENOMIC DNA]</scope>
    <source>
        <strain evidence="2">Treedump-2</strain>
        <tissue evidence="2">Whole body</tissue>
    </source>
</reference>
<proteinExistence type="predicted"/>
<evidence type="ECO:0000313" key="2">
    <source>
        <dbReference type="EMBL" id="KYM86837.1"/>
    </source>
</evidence>
<gene>
    <name evidence="2" type="ORF">ALC53_03760</name>
</gene>
<feature type="region of interest" description="Disordered" evidence="1">
    <location>
        <begin position="96"/>
        <end position="121"/>
    </location>
</feature>
<sequence length="196" mass="22071">MRKTGFQLMRGQVDNEEYLRVSEIAEKRVLSGIKISSAERDCPLADRRAGRSDGPTVIFLEFRFTDFRSVTFTTAKRAFGKLAFFFRSGRRWMRAGGLQGGTENGESKPGRVGREGGGFARPDPRAITFSFSACTVLEFMPDGELMRDRFVVITRRRRRRDGKSRKTSGLASLSPRERVAASEMEKQGTEDGEGQR</sequence>
<dbReference type="AlphaFoldDB" id="A0A195BN98"/>
<organism evidence="2 3">
    <name type="scientific">Atta colombica</name>
    <dbReference type="NCBI Taxonomy" id="520822"/>
    <lineage>
        <taxon>Eukaryota</taxon>
        <taxon>Metazoa</taxon>
        <taxon>Ecdysozoa</taxon>
        <taxon>Arthropoda</taxon>
        <taxon>Hexapoda</taxon>
        <taxon>Insecta</taxon>
        <taxon>Pterygota</taxon>
        <taxon>Neoptera</taxon>
        <taxon>Endopterygota</taxon>
        <taxon>Hymenoptera</taxon>
        <taxon>Apocrita</taxon>
        <taxon>Aculeata</taxon>
        <taxon>Formicoidea</taxon>
        <taxon>Formicidae</taxon>
        <taxon>Myrmicinae</taxon>
        <taxon>Atta</taxon>
    </lineage>
</organism>